<evidence type="ECO:0000256" key="1">
    <source>
        <dbReference type="SAM" id="Phobius"/>
    </source>
</evidence>
<dbReference type="AlphaFoldDB" id="A0A4P6MXQ0"/>
<accession>A0A4P6MXQ0</accession>
<dbReference type="OrthoDB" id="3717121at2"/>
<organism evidence="2 3">
    <name type="scientific">Janibacter limosus</name>
    <dbReference type="NCBI Taxonomy" id="53458"/>
    <lineage>
        <taxon>Bacteria</taxon>
        <taxon>Bacillati</taxon>
        <taxon>Actinomycetota</taxon>
        <taxon>Actinomycetes</taxon>
        <taxon>Micrococcales</taxon>
        <taxon>Intrasporangiaceae</taxon>
        <taxon>Janibacter</taxon>
    </lineage>
</organism>
<keyword evidence="1" id="KW-0472">Membrane</keyword>
<gene>
    <name evidence="2" type="ORF">EXU32_08250</name>
</gene>
<dbReference type="KEGG" id="jli:EXU32_08250"/>
<evidence type="ECO:0000313" key="2">
    <source>
        <dbReference type="EMBL" id="QBF46243.1"/>
    </source>
</evidence>
<dbReference type="RefSeq" id="WP_130629467.1">
    <property type="nucleotide sequence ID" value="NZ_CP036164.1"/>
</dbReference>
<reference evidence="2 3" key="1">
    <citation type="submission" date="2019-02" db="EMBL/GenBank/DDBJ databases">
        <title>Genomic data mining of an Antarctic deep-sea actinobacterium, Janibacterlimosus P3-3-X1.</title>
        <authorList>
            <person name="Liao L."/>
            <person name="Chen B."/>
        </authorList>
    </citation>
    <scope>NUCLEOTIDE SEQUENCE [LARGE SCALE GENOMIC DNA]</scope>
    <source>
        <strain evidence="2 3">P3-3-X1</strain>
    </source>
</reference>
<keyword evidence="1" id="KW-1133">Transmembrane helix</keyword>
<keyword evidence="1" id="KW-0812">Transmembrane</keyword>
<name>A0A4P6MXQ0_9MICO</name>
<feature type="transmembrane region" description="Helical" evidence="1">
    <location>
        <begin position="6"/>
        <end position="26"/>
    </location>
</feature>
<dbReference type="Proteomes" id="UP000290408">
    <property type="component" value="Chromosome"/>
</dbReference>
<evidence type="ECO:0000313" key="3">
    <source>
        <dbReference type="Proteomes" id="UP000290408"/>
    </source>
</evidence>
<proteinExistence type="predicted"/>
<dbReference type="EMBL" id="CP036164">
    <property type="protein sequence ID" value="QBF46243.1"/>
    <property type="molecule type" value="Genomic_DNA"/>
</dbReference>
<keyword evidence="3" id="KW-1185">Reference proteome</keyword>
<protein>
    <recommendedName>
        <fullName evidence="4">DUF3137 domain-containing protein</fullName>
    </recommendedName>
</protein>
<sequence length="236" mass="26449">MSERVILAVFGAVCLLLVIGAIAIIWSSVRRYRAGSATIEEQGWQRLPDGTEVTAGWDGWPFLDAIEAGKATDIVLGEHRGAQLMTLRWSQREHRSPGDDGADAFDRYNIVALRTDVTYPHLSVIRGTQLRSDQQHAGASDFDTGDERFDRRWQTLGDADFGRAILTPQVRAVIDEDDHAWVFQPGWVTRVVPFSFYGGEDKAIEEVETMVEPLRSVPAHVWEQYGGIPRFLQHGS</sequence>
<evidence type="ECO:0008006" key="4">
    <source>
        <dbReference type="Google" id="ProtNLM"/>
    </source>
</evidence>